<evidence type="ECO:0000256" key="2">
    <source>
        <dbReference type="ARBA" id="ARBA00022475"/>
    </source>
</evidence>
<dbReference type="InterPro" id="IPR004161">
    <property type="entry name" value="EFTu-like_2"/>
</dbReference>
<dbReference type="InterPro" id="IPR031157">
    <property type="entry name" value="G_TR_CS"/>
</dbReference>
<evidence type="ECO:0000256" key="3">
    <source>
        <dbReference type="ARBA" id="ARBA00022741"/>
    </source>
</evidence>
<dbReference type="Gene3D" id="3.30.70.2570">
    <property type="entry name" value="Elongation factor 4, C-terminal domain"/>
    <property type="match status" value="1"/>
</dbReference>
<proteinExistence type="inferred from homology"/>
<dbReference type="AlphaFoldDB" id="A0A0G7ZL50"/>
<dbReference type="FunFam" id="3.30.70.2570:FF:000001">
    <property type="entry name" value="Translation factor GUF1, mitochondrial"/>
    <property type="match status" value="1"/>
</dbReference>
<dbReference type="EMBL" id="CWGI01000001">
    <property type="protein sequence ID" value="CRX36915.1"/>
    <property type="molecule type" value="Genomic_DNA"/>
</dbReference>
<protein>
    <recommendedName>
        <fullName evidence="11 12">Elongation factor 4</fullName>
        <shortName evidence="12">EF-4</shortName>
        <ecNumber evidence="11 12">3.6.5.n1</ecNumber>
    </recommendedName>
    <alternativeName>
        <fullName evidence="12">Ribosomal back-translocase LepA</fullName>
    </alternativeName>
</protein>
<evidence type="ECO:0000313" key="14">
    <source>
        <dbReference type="EMBL" id="CRX36915.1"/>
    </source>
</evidence>
<dbReference type="PANTHER" id="PTHR43512">
    <property type="entry name" value="TRANSLATION FACTOR GUF1-RELATED"/>
    <property type="match status" value="1"/>
</dbReference>
<dbReference type="CDD" id="cd03709">
    <property type="entry name" value="lepA_C"/>
    <property type="match status" value="1"/>
</dbReference>
<dbReference type="FunFam" id="3.30.70.870:FF:000004">
    <property type="entry name" value="Translation factor GUF1, mitochondrial"/>
    <property type="match status" value="1"/>
</dbReference>
<evidence type="ECO:0000256" key="9">
    <source>
        <dbReference type="ARBA" id="ARBA00057626"/>
    </source>
</evidence>
<dbReference type="InterPro" id="IPR000795">
    <property type="entry name" value="T_Tr_GTP-bd_dom"/>
</dbReference>
<dbReference type="InterPro" id="IPR000640">
    <property type="entry name" value="EFG_V-like"/>
</dbReference>
<dbReference type="Proteomes" id="UP000242141">
    <property type="component" value="Unassembled WGS sequence"/>
</dbReference>
<dbReference type="InterPro" id="IPR035654">
    <property type="entry name" value="LepA_IV"/>
</dbReference>
<dbReference type="Pfam" id="PF06421">
    <property type="entry name" value="LepA_C"/>
    <property type="match status" value="1"/>
</dbReference>
<feature type="domain" description="Tr-type G" evidence="13">
    <location>
        <begin position="4"/>
        <end position="185"/>
    </location>
</feature>
<evidence type="ECO:0000256" key="4">
    <source>
        <dbReference type="ARBA" id="ARBA00022801"/>
    </source>
</evidence>
<comment type="subcellular location">
    <subcellularLocation>
        <location evidence="12">Cell membrane</location>
        <topology evidence="12">Peripheral membrane protein</topology>
        <orientation evidence="12">Cytoplasmic side</orientation>
    </subcellularLocation>
</comment>
<keyword evidence="5 12" id="KW-0648">Protein biosynthesis</keyword>
<name>A0A0G7ZL50_9MOLU</name>
<dbReference type="PROSITE" id="PS51722">
    <property type="entry name" value="G_TR_2"/>
    <property type="match status" value="1"/>
</dbReference>
<dbReference type="Gene3D" id="2.40.30.10">
    <property type="entry name" value="Translation factors"/>
    <property type="match status" value="1"/>
</dbReference>
<keyword evidence="4 12" id="KW-0378">Hydrolase</keyword>
<dbReference type="SMART" id="SM00838">
    <property type="entry name" value="EFG_C"/>
    <property type="match status" value="1"/>
</dbReference>
<dbReference type="InterPro" id="IPR005225">
    <property type="entry name" value="Small_GTP-bd"/>
</dbReference>
<evidence type="ECO:0000256" key="11">
    <source>
        <dbReference type="ARBA" id="ARBA00066744"/>
    </source>
</evidence>
<comment type="similarity">
    <text evidence="1 12">Belongs to the TRAFAC class translation factor GTPase superfamily. Classic translation factor GTPase family. LepA subfamily.</text>
</comment>
<keyword evidence="3 12" id="KW-0547">Nucleotide-binding</keyword>
<dbReference type="FunFam" id="3.30.70.240:FF:000007">
    <property type="entry name" value="Translation factor GUF1, mitochondrial"/>
    <property type="match status" value="1"/>
</dbReference>
<comment type="catalytic activity">
    <reaction evidence="8 12">
        <text>GTP + H2O = GDP + phosphate + H(+)</text>
        <dbReference type="Rhea" id="RHEA:19669"/>
        <dbReference type="ChEBI" id="CHEBI:15377"/>
        <dbReference type="ChEBI" id="CHEBI:15378"/>
        <dbReference type="ChEBI" id="CHEBI:37565"/>
        <dbReference type="ChEBI" id="CHEBI:43474"/>
        <dbReference type="ChEBI" id="CHEBI:58189"/>
        <dbReference type="EC" id="3.6.5.n1"/>
    </reaction>
</comment>
<evidence type="ECO:0000256" key="7">
    <source>
        <dbReference type="ARBA" id="ARBA00023136"/>
    </source>
</evidence>
<dbReference type="Gene3D" id="3.30.70.240">
    <property type="match status" value="1"/>
</dbReference>
<dbReference type="GO" id="GO:0043022">
    <property type="term" value="F:ribosome binding"/>
    <property type="evidence" value="ECO:0007669"/>
    <property type="project" value="UniProtKB-UniRule"/>
</dbReference>
<dbReference type="InterPro" id="IPR035647">
    <property type="entry name" value="EFG_III/V"/>
</dbReference>
<dbReference type="Pfam" id="PF03144">
    <property type="entry name" value="GTP_EFTU_D2"/>
    <property type="match status" value="1"/>
</dbReference>
<dbReference type="HAMAP" id="MF_00071">
    <property type="entry name" value="LepA"/>
    <property type="match status" value="1"/>
</dbReference>
<evidence type="ECO:0000256" key="6">
    <source>
        <dbReference type="ARBA" id="ARBA00023134"/>
    </source>
</evidence>
<sequence>MKKENIRNFAIIAHIDHGKSTLADRILELTHAVSEREIHNQMLDTMDLEKERGITIKLNAVQIPYKYKDEDYQLNLIDTPGHVDFTYEVSRSLAASEGAILLVDATQGVQPQTIANLYLAIENNLKIIPVINKIDMENADILKTKKEIKEILGIDASDALLISAKTGQNVEKVILKIIEEIPFPQNANDDLQLKALVFDAYFDVYQGIILFLKVFEGQIYKNQKLSFIQSKKDIDVVSLGINTPKEQIKDKLTAGEVGWIITNIKDIKKIAIGDTLTIKNNPNNIEALPGYRPSKPMVFSGFYPLQTEKYQILEEALDKISLSDSSLTYEKENSKALGFGFRVGFLGLLHLEIIQERIEREFNVAVIATIPSVIYKLILTDRKTKYIQNPVDFPDRSYISSIEEPYVKIIIYSPEKYMGKLMEYVHTRRGIYQNLEIYSEKMNALIYHIPLAEIVFDFFNAIKSISKGYASFDYEQIGYQKGDLVKLDFLVAKEQIDAFSRIIHRDSAYRIGKAMVEKLKDIIPKQNFEIAIQAAIGGKIIARETIKAYRKDVTGYLYGGDVSRKKKLLEKQKKGKKKMKQIGSVNLPQNAFIDVLKTK</sequence>
<evidence type="ECO:0000313" key="15">
    <source>
        <dbReference type="Proteomes" id="UP000242141"/>
    </source>
</evidence>
<evidence type="ECO:0000256" key="10">
    <source>
        <dbReference type="ARBA" id="ARBA00061052"/>
    </source>
</evidence>
<keyword evidence="15" id="KW-1185">Reference proteome</keyword>
<dbReference type="InterPro" id="IPR013842">
    <property type="entry name" value="LepA_CTD"/>
</dbReference>
<dbReference type="InterPro" id="IPR027417">
    <property type="entry name" value="P-loop_NTPase"/>
</dbReference>
<dbReference type="InterPro" id="IPR009000">
    <property type="entry name" value="Transl_B-barrel_sf"/>
</dbReference>
<dbReference type="EC" id="3.6.5.n1" evidence="11 12"/>
<dbReference type="SUPFAM" id="SSF50447">
    <property type="entry name" value="Translation proteins"/>
    <property type="match status" value="1"/>
</dbReference>
<dbReference type="PROSITE" id="PS00301">
    <property type="entry name" value="G_TR_1"/>
    <property type="match status" value="1"/>
</dbReference>
<gene>
    <name evidence="12" type="primary">lepA</name>
    <name evidence="14" type="ORF">HEPPS_01140</name>
</gene>
<evidence type="ECO:0000256" key="12">
    <source>
        <dbReference type="HAMAP-Rule" id="MF_00071"/>
    </source>
</evidence>
<dbReference type="GO" id="GO:0003746">
    <property type="term" value="F:translation elongation factor activity"/>
    <property type="evidence" value="ECO:0007669"/>
    <property type="project" value="UniProtKB-UniRule"/>
</dbReference>
<dbReference type="CDD" id="cd01890">
    <property type="entry name" value="LepA"/>
    <property type="match status" value="1"/>
</dbReference>
<keyword evidence="2 12" id="KW-1003">Cell membrane</keyword>
<feature type="binding site" evidence="12">
    <location>
        <begin position="16"/>
        <end position="21"/>
    </location>
    <ligand>
        <name>GTP</name>
        <dbReference type="ChEBI" id="CHEBI:37565"/>
    </ligand>
</feature>
<evidence type="ECO:0000256" key="5">
    <source>
        <dbReference type="ARBA" id="ARBA00022917"/>
    </source>
</evidence>
<keyword evidence="7 12" id="KW-0472">Membrane</keyword>
<keyword evidence="6 12" id="KW-0342">GTP-binding</keyword>
<dbReference type="FunFam" id="3.40.50.300:FF:000078">
    <property type="entry name" value="Elongation factor 4"/>
    <property type="match status" value="1"/>
</dbReference>
<accession>A0A0G7ZL50</accession>
<dbReference type="Pfam" id="PF00009">
    <property type="entry name" value="GTP_EFTU"/>
    <property type="match status" value="1"/>
</dbReference>
<feature type="binding site" evidence="12">
    <location>
        <begin position="132"/>
        <end position="135"/>
    </location>
    <ligand>
        <name>GTP</name>
        <dbReference type="ChEBI" id="CHEBI:37565"/>
    </ligand>
</feature>
<dbReference type="Pfam" id="PF00679">
    <property type="entry name" value="EFG_C"/>
    <property type="match status" value="1"/>
</dbReference>
<dbReference type="SUPFAM" id="SSF52540">
    <property type="entry name" value="P-loop containing nucleoside triphosphate hydrolases"/>
    <property type="match status" value="1"/>
</dbReference>
<dbReference type="Gene3D" id="3.40.50.300">
    <property type="entry name" value="P-loop containing nucleotide triphosphate hydrolases"/>
    <property type="match status" value="1"/>
</dbReference>
<dbReference type="InterPro" id="IPR038363">
    <property type="entry name" value="LepA_C_sf"/>
</dbReference>
<keyword evidence="14" id="KW-0251">Elongation factor</keyword>
<dbReference type="FunFam" id="2.40.30.10:FF:000015">
    <property type="entry name" value="Translation factor GUF1, mitochondrial"/>
    <property type="match status" value="1"/>
</dbReference>
<dbReference type="GO" id="GO:0045727">
    <property type="term" value="P:positive regulation of translation"/>
    <property type="evidence" value="ECO:0007669"/>
    <property type="project" value="UniProtKB-UniRule"/>
</dbReference>
<dbReference type="Gene3D" id="3.30.70.870">
    <property type="entry name" value="Elongation Factor G (Translational Gtpase), domain 3"/>
    <property type="match status" value="1"/>
</dbReference>
<organism evidence="14 15">
    <name type="scientific">Candidatus Hepatoplasma crinochetorum</name>
    <dbReference type="NCBI Taxonomy" id="295596"/>
    <lineage>
        <taxon>Bacteria</taxon>
        <taxon>Bacillati</taxon>
        <taxon>Mycoplasmatota</taxon>
        <taxon>Mollicutes</taxon>
        <taxon>Candidatus Hepatoplasmataceae</taxon>
        <taxon>Candidatus Hepatoplasma</taxon>
    </lineage>
</organism>
<dbReference type="SUPFAM" id="SSF54980">
    <property type="entry name" value="EF-G C-terminal domain-like"/>
    <property type="match status" value="2"/>
</dbReference>
<dbReference type="GO" id="GO:0003924">
    <property type="term" value="F:GTPase activity"/>
    <property type="evidence" value="ECO:0007669"/>
    <property type="project" value="UniProtKB-UniRule"/>
</dbReference>
<dbReference type="GO" id="GO:0005525">
    <property type="term" value="F:GTP binding"/>
    <property type="evidence" value="ECO:0007669"/>
    <property type="project" value="UniProtKB-UniRule"/>
</dbReference>
<evidence type="ECO:0000256" key="1">
    <source>
        <dbReference type="ARBA" id="ARBA00005454"/>
    </source>
</evidence>
<dbReference type="PANTHER" id="PTHR43512:SF4">
    <property type="entry name" value="TRANSLATION FACTOR GUF1 HOMOLOG, CHLOROPLASTIC"/>
    <property type="match status" value="1"/>
</dbReference>
<evidence type="ECO:0000259" key="13">
    <source>
        <dbReference type="PROSITE" id="PS51722"/>
    </source>
</evidence>
<dbReference type="CDD" id="cd16260">
    <property type="entry name" value="EF4_III"/>
    <property type="match status" value="1"/>
</dbReference>
<comment type="function">
    <text evidence="9 12">Required for accurate and efficient protein synthesis under certain stress conditions. May act as a fidelity factor of the translation reaction, by catalyzing a one-codon backward translocation of tRNAs on improperly translocated ribosomes. Back-translocation proceeds from a post-translocation (POST) complex to a pre-translocation (PRE) complex, thus giving elongation factor G a second chance to translocate the tRNAs correctly. Binds to ribosomes in a GTP-dependent manner.</text>
</comment>
<dbReference type="PRINTS" id="PR00315">
    <property type="entry name" value="ELONGATNFCT"/>
</dbReference>
<reference evidence="15" key="1">
    <citation type="submission" date="2015-05" db="EMBL/GenBank/DDBJ databases">
        <authorList>
            <person name="Collingro A."/>
        </authorList>
    </citation>
    <scope>NUCLEOTIDE SEQUENCE [LARGE SCALE GENOMIC DNA]</scope>
    <source>
        <strain evidence="15">Ps</strain>
    </source>
</reference>
<comment type="similarity">
    <text evidence="10">Belongs to the GTP-binding elongation factor family. LepA subfamily.</text>
</comment>
<dbReference type="NCBIfam" id="TIGR01393">
    <property type="entry name" value="lepA"/>
    <property type="match status" value="1"/>
</dbReference>
<dbReference type="NCBIfam" id="TIGR00231">
    <property type="entry name" value="small_GTP"/>
    <property type="match status" value="1"/>
</dbReference>
<dbReference type="GO" id="GO:0005886">
    <property type="term" value="C:plasma membrane"/>
    <property type="evidence" value="ECO:0007669"/>
    <property type="project" value="UniProtKB-SubCell"/>
</dbReference>
<dbReference type="InterPro" id="IPR006297">
    <property type="entry name" value="EF-4"/>
</dbReference>
<evidence type="ECO:0000256" key="8">
    <source>
        <dbReference type="ARBA" id="ARBA00050293"/>
    </source>
</evidence>